<dbReference type="InterPro" id="IPR023393">
    <property type="entry name" value="START-like_dom_sf"/>
</dbReference>
<dbReference type="RefSeq" id="XP_003064175.1">
    <property type="nucleotide sequence ID" value="XM_003064129.1"/>
</dbReference>
<dbReference type="GO" id="GO:0008289">
    <property type="term" value="F:lipid binding"/>
    <property type="evidence" value="ECO:0007669"/>
    <property type="project" value="InterPro"/>
</dbReference>
<dbReference type="eggNOG" id="KOG2761">
    <property type="taxonomic scope" value="Eukaryota"/>
</dbReference>
<dbReference type="GO" id="GO:0005737">
    <property type="term" value="C:cytoplasm"/>
    <property type="evidence" value="ECO:0007669"/>
    <property type="project" value="UniProtKB-ARBA"/>
</dbReference>
<feature type="region of interest" description="Disordered" evidence="1">
    <location>
        <begin position="32"/>
        <end position="52"/>
    </location>
</feature>
<dbReference type="SUPFAM" id="SSF55961">
    <property type="entry name" value="Bet v1-like"/>
    <property type="match status" value="1"/>
</dbReference>
<feature type="region of interest" description="Disordered" evidence="1">
    <location>
        <begin position="316"/>
        <end position="350"/>
    </location>
</feature>
<dbReference type="PANTHER" id="PTHR19308:SF39">
    <property type="entry name" value="PHOSPHATIDYLCHOLINE TRANSFER PROTEIN"/>
    <property type="match status" value="1"/>
</dbReference>
<name>C1N7Y7_MICPC</name>
<dbReference type="InterPro" id="IPR002913">
    <property type="entry name" value="START_lipid-bd_dom"/>
</dbReference>
<dbReference type="PROSITE" id="PS50848">
    <property type="entry name" value="START"/>
    <property type="match status" value="1"/>
</dbReference>
<proteinExistence type="predicted"/>
<reference evidence="3 4" key="1">
    <citation type="journal article" date="2009" name="Science">
        <title>Green evolution and dynamic adaptations revealed by genomes of the marine picoeukaryotes Micromonas.</title>
        <authorList>
            <person name="Worden A.Z."/>
            <person name="Lee J.H."/>
            <person name="Mock T."/>
            <person name="Rouze P."/>
            <person name="Simmons M.P."/>
            <person name="Aerts A.L."/>
            <person name="Allen A.E."/>
            <person name="Cuvelier M.L."/>
            <person name="Derelle E."/>
            <person name="Everett M.V."/>
            <person name="Foulon E."/>
            <person name="Grimwood J."/>
            <person name="Gundlach H."/>
            <person name="Henrissat B."/>
            <person name="Napoli C."/>
            <person name="McDonald S.M."/>
            <person name="Parker M.S."/>
            <person name="Rombauts S."/>
            <person name="Salamov A."/>
            <person name="Von Dassow P."/>
            <person name="Badger J.H."/>
            <person name="Coutinho P.M."/>
            <person name="Demir E."/>
            <person name="Dubchak I."/>
            <person name="Gentemann C."/>
            <person name="Eikrem W."/>
            <person name="Gready J.E."/>
            <person name="John U."/>
            <person name="Lanier W."/>
            <person name="Lindquist E.A."/>
            <person name="Lucas S."/>
            <person name="Mayer K.F."/>
            <person name="Moreau H."/>
            <person name="Not F."/>
            <person name="Otillar R."/>
            <person name="Panaud O."/>
            <person name="Pangilinan J."/>
            <person name="Paulsen I."/>
            <person name="Piegu B."/>
            <person name="Poliakov A."/>
            <person name="Robbens S."/>
            <person name="Schmutz J."/>
            <person name="Toulza E."/>
            <person name="Wyss T."/>
            <person name="Zelensky A."/>
            <person name="Zhou K."/>
            <person name="Armbrust E.V."/>
            <person name="Bhattacharya D."/>
            <person name="Goodenough U.W."/>
            <person name="Van de Peer Y."/>
            <person name="Grigoriev I.V."/>
        </authorList>
    </citation>
    <scope>NUCLEOTIDE SEQUENCE [LARGE SCALE GENOMIC DNA]</scope>
    <source>
        <strain evidence="3 4">CCMP1545</strain>
    </source>
</reference>
<evidence type="ECO:0000259" key="2">
    <source>
        <dbReference type="PROSITE" id="PS50848"/>
    </source>
</evidence>
<feature type="region of interest" description="Disordered" evidence="1">
    <location>
        <begin position="365"/>
        <end position="401"/>
    </location>
</feature>
<dbReference type="KEGG" id="mpp:MICPUCDRAFT_66245"/>
<dbReference type="Proteomes" id="UP000001876">
    <property type="component" value="Unassembled WGS sequence"/>
</dbReference>
<dbReference type="PANTHER" id="PTHR19308">
    <property type="entry name" value="PHOSPHATIDYLCHOLINE TRANSFER PROTEIN"/>
    <property type="match status" value="1"/>
</dbReference>
<keyword evidence="4" id="KW-1185">Reference proteome</keyword>
<gene>
    <name evidence="3" type="ORF">MICPUCDRAFT_66245</name>
</gene>
<evidence type="ECO:0000313" key="3">
    <source>
        <dbReference type="EMBL" id="EEH51797.1"/>
    </source>
</evidence>
<dbReference type="EMBL" id="GG663750">
    <property type="protein sequence ID" value="EEH51797.1"/>
    <property type="molecule type" value="Genomic_DNA"/>
</dbReference>
<dbReference type="InterPro" id="IPR051213">
    <property type="entry name" value="START_lipid_transfer"/>
</dbReference>
<sequence length="401" mass="44792">MLVVFNLPPIRAVLRAVGLEIVPFRLRRVMPGGSRGGARDARRANISGDTETGAKEDTCFADKFQDVAAAPTAFSSRVENEVTVRDYDDFKDRVGDMPNRLPILESNGRWSEMMDKSLPGLSYRAWRHVLPYGGTEYLSRTVWENSTVEEMCDFFNCDDTRASWDKLLFRHRVLERDERTGAECVFWERALPVISNRDYVFTRRTWKDVEGHTYWAINKHCTHSQTPETPNLKRVDPYFSAWRMRAIPGPDGRLTASECILSHFEEQKVNQDVARFAVKCGMWGMVKEALKNLAVGGVVTTIGVLAYVDAKDDDARRRRRRAAIRRNAEENKTLPSRRRRHGHHAVDAADADAIVDPRYVSASFVRGGGGGGEGEGDGAAREGGTASEQPGADSPAAGRGS</sequence>
<protein>
    <submittedName>
        <fullName evidence="3">Predicted protein</fullName>
    </submittedName>
</protein>
<evidence type="ECO:0000256" key="1">
    <source>
        <dbReference type="SAM" id="MobiDB-lite"/>
    </source>
</evidence>
<organism evidence="4">
    <name type="scientific">Micromonas pusilla (strain CCMP1545)</name>
    <name type="common">Picoplanktonic green alga</name>
    <dbReference type="NCBI Taxonomy" id="564608"/>
    <lineage>
        <taxon>Eukaryota</taxon>
        <taxon>Viridiplantae</taxon>
        <taxon>Chlorophyta</taxon>
        <taxon>Mamiellophyceae</taxon>
        <taxon>Mamiellales</taxon>
        <taxon>Mamiellaceae</taxon>
        <taxon>Micromonas</taxon>
    </lineage>
</organism>
<accession>C1N7Y7</accession>
<feature type="domain" description="START" evidence="2">
    <location>
        <begin position="110"/>
        <end position="293"/>
    </location>
</feature>
<dbReference type="AlphaFoldDB" id="C1N7Y7"/>
<dbReference type="Gene3D" id="3.30.530.20">
    <property type="match status" value="1"/>
</dbReference>
<dbReference type="OrthoDB" id="495907at2759"/>
<dbReference type="GeneID" id="9689431"/>
<evidence type="ECO:0000313" key="4">
    <source>
        <dbReference type="Proteomes" id="UP000001876"/>
    </source>
</evidence>